<sequence>MNNQLNLNEFFNTLCLAGGGVSGIIYLGILNYLDNNNYLNLSLFDKFCGTSIGAAISFLFALNYTITEIMDFILEFNIKTLEFDYNIDNIVNIFNNFGLDEGKKFNIIFSNFIFNKYDIYDITFKELFDLTKKKLLIIGTNLTTASEELFSIDTTPDMSVLIALKISMCVPLLFSPVNYNSYYYLDGGLINNFPIDYCNIETTLGICLVLDGKQKNIKIDNIFSLLKNSIKIILQSIGKQKNINNNNNIIKVNQIFNNNFDFNIDLETKKELIEYGEKCAIEFIKTFIEEKELKKNSTELNNLINSELIINKNFESKFTQTEIQN</sequence>
<dbReference type="Pfam" id="PF01734">
    <property type="entry name" value="Patatin"/>
    <property type="match status" value="1"/>
</dbReference>
<evidence type="ECO:0000256" key="2">
    <source>
        <dbReference type="SAM" id="Phobius"/>
    </source>
</evidence>
<dbReference type="PROSITE" id="PS51635">
    <property type="entry name" value="PNPLA"/>
    <property type="match status" value="1"/>
</dbReference>
<protein>
    <recommendedName>
        <fullName evidence="3">PNPLA domain-containing protein</fullName>
    </recommendedName>
</protein>
<dbReference type="EMBL" id="MN739801">
    <property type="protein sequence ID" value="QHT26737.1"/>
    <property type="molecule type" value="Genomic_DNA"/>
</dbReference>
<keyword evidence="2" id="KW-0812">Transmembrane</keyword>
<proteinExistence type="predicted"/>
<dbReference type="SUPFAM" id="SSF52151">
    <property type="entry name" value="FabD/lysophospholipase-like"/>
    <property type="match status" value="1"/>
</dbReference>
<dbReference type="AlphaFoldDB" id="A0A6C0EC39"/>
<evidence type="ECO:0000259" key="3">
    <source>
        <dbReference type="PROSITE" id="PS51635"/>
    </source>
</evidence>
<keyword evidence="2" id="KW-0472">Membrane</keyword>
<feature type="domain" description="PNPLA" evidence="3">
    <location>
        <begin position="14"/>
        <end position="199"/>
    </location>
</feature>
<feature type="transmembrane region" description="Helical" evidence="2">
    <location>
        <begin position="12"/>
        <end position="32"/>
    </location>
</feature>
<dbReference type="InterPro" id="IPR016035">
    <property type="entry name" value="Acyl_Trfase/lysoPLipase"/>
</dbReference>
<keyword evidence="2" id="KW-1133">Transmembrane helix</keyword>
<dbReference type="InterPro" id="IPR002641">
    <property type="entry name" value="PNPLA_dom"/>
</dbReference>
<reference evidence="4" key="1">
    <citation type="journal article" date="2020" name="Nature">
        <title>Giant virus diversity and host interactions through global metagenomics.</title>
        <authorList>
            <person name="Schulz F."/>
            <person name="Roux S."/>
            <person name="Paez-Espino D."/>
            <person name="Jungbluth S."/>
            <person name="Walsh D.A."/>
            <person name="Denef V.J."/>
            <person name="McMahon K.D."/>
            <person name="Konstantinidis K.T."/>
            <person name="Eloe-Fadrosh E.A."/>
            <person name="Kyrpides N.C."/>
            <person name="Woyke T."/>
        </authorList>
    </citation>
    <scope>NUCLEOTIDE SEQUENCE</scope>
    <source>
        <strain evidence="4">GVMAG-M-3300023179-2</strain>
    </source>
</reference>
<accession>A0A6C0EC39</accession>
<organism evidence="4">
    <name type="scientific">viral metagenome</name>
    <dbReference type="NCBI Taxonomy" id="1070528"/>
    <lineage>
        <taxon>unclassified sequences</taxon>
        <taxon>metagenomes</taxon>
        <taxon>organismal metagenomes</taxon>
    </lineage>
</organism>
<dbReference type="PANTHER" id="PTHR46394:SF1">
    <property type="entry name" value="PNPLA DOMAIN-CONTAINING PROTEIN"/>
    <property type="match status" value="1"/>
</dbReference>
<feature type="transmembrane region" description="Helical" evidence="2">
    <location>
        <begin position="52"/>
        <end position="74"/>
    </location>
</feature>
<dbReference type="InterPro" id="IPR052580">
    <property type="entry name" value="Lipid_Hydrolase"/>
</dbReference>
<dbReference type="Gene3D" id="3.40.1090.10">
    <property type="entry name" value="Cytosolic phospholipase A2 catalytic domain"/>
    <property type="match status" value="1"/>
</dbReference>
<dbReference type="GO" id="GO:0006629">
    <property type="term" value="P:lipid metabolic process"/>
    <property type="evidence" value="ECO:0007669"/>
    <property type="project" value="UniProtKB-KW"/>
</dbReference>
<keyword evidence="1" id="KW-0443">Lipid metabolism</keyword>
<dbReference type="PANTHER" id="PTHR46394">
    <property type="entry name" value="ANNEXIN"/>
    <property type="match status" value="1"/>
</dbReference>
<evidence type="ECO:0000256" key="1">
    <source>
        <dbReference type="ARBA" id="ARBA00023098"/>
    </source>
</evidence>
<evidence type="ECO:0000313" key="4">
    <source>
        <dbReference type="EMBL" id="QHT26737.1"/>
    </source>
</evidence>
<name>A0A6C0EC39_9ZZZZ</name>